<proteinExistence type="predicted"/>
<protein>
    <submittedName>
        <fullName evidence="1">Lipase</fullName>
    </submittedName>
</protein>
<dbReference type="Proteomes" id="UP001056778">
    <property type="component" value="Chromosome 5"/>
</dbReference>
<dbReference type="EMBL" id="CM043019">
    <property type="protein sequence ID" value="KAI4461675.1"/>
    <property type="molecule type" value="Genomic_DNA"/>
</dbReference>
<sequence>MADRHLSIAEKVEIIPIVGDNVRSTREAAREFNARHPERPPIRHRTVAYLNNIFNTTGNVTKPRPRGLNNREHHLDAVILAAYRNNPHTSLRDMARNLNISYSKIWRCLRRHKLKPYKPKYLHTLEDGDLHRRMEYCLWAQAVDKQDVTFYLFNSDTRKKGDNLRRITLDCKKVNANLPIKMLIHGWMDDHSSYWYKPTVEEYLKKGNVNVVTVSWGKHSKNLIYPTVVKAVRSVGQHVGDMITEISSKYNVPIENFHLIGHSLGAHISGFAGKTILNQRNLKVGRITGLDPAWPSFEKAVPEDRLCSNDAHFVDIIHTDAGGAGYAISIGHIDFYPNGGVKKQNGCSSLDLGCSHKRAPIYFYESINSNHFVAVEASSFTEFDCGRCNHNKRAIMGENVDKSVTGDFYLHTNKKSPFAKGPI</sequence>
<name>A0ACB9T4D0_HOLOL</name>
<keyword evidence="2" id="KW-1185">Reference proteome</keyword>
<reference evidence="1" key="1">
    <citation type="submission" date="2022-04" db="EMBL/GenBank/DDBJ databases">
        <title>Chromosome-scale genome assembly of Holotrichia oblita Faldermann.</title>
        <authorList>
            <person name="Rongchong L."/>
        </authorList>
    </citation>
    <scope>NUCLEOTIDE SEQUENCE</scope>
    <source>
        <strain evidence="1">81SQS9</strain>
    </source>
</reference>
<organism evidence="1 2">
    <name type="scientific">Holotrichia oblita</name>
    <name type="common">Chafer beetle</name>
    <dbReference type="NCBI Taxonomy" id="644536"/>
    <lineage>
        <taxon>Eukaryota</taxon>
        <taxon>Metazoa</taxon>
        <taxon>Ecdysozoa</taxon>
        <taxon>Arthropoda</taxon>
        <taxon>Hexapoda</taxon>
        <taxon>Insecta</taxon>
        <taxon>Pterygota</taxon>
        <taxon>Neoptera</taxon>
        <taxon>Endopterygota</taxon>
        <taxon>Coleoptera</taxon>
        <taxon>Polyphaga</taxon>
        <taxon>Scarabaeiformia</taxon>
        <taxon>Scarabaeidae</taxon>
        <taxon>Melolonthinae</taxon>
        <taxon>Holotrichia</taxon>
    </lineage>
</organism>
<evidence type="ECO:0000313" key="2">
    <source>
        <dbReference type="Proteomes" id="UP001056778"/>
    </source>
</evidence>
<accession>A0ACB9T4D0</accession>
<evidence type="ECO:0000313" key="1">
    <source>
        <dbReference type="EMBL" id="KAI4461675.1"/>
    </source>
</evidence>
<comment type="caution">
    <text evidence="1">The sequence shown here is derived from an EMBL/GenBank/DDBJ whole genome shotgun (WGS) entry which is preliminary data.</text>
</comment>
<gene>
    <name evidence="1" type="ORF">MML48_5g00009118</name>
</gene>